<dbReference type="GO" id="GO:0005524">
    <property type="term" value="F:ATP binding"/>
    <property type="evidence" value="ECO:0007669"/>
    <property type="project" value="InterPro"/>
</dbReference>
<evidence type="ECO:0000313" key="3">
    <source>
        <dbReference type="Proteomes" id="UP000789405"/>
    </source>
</evidence>
<dbReference type="PANTHER" id="PTHR44329">
    <property type="entry name" value="SERINE/THREONINE-PROTEIN KINASE TNNI3K-RELATED"/>
    <property type="match status" value="1"/>
</dbReference>
<evidence type="ECO:0000313" key="2">
    <source>
        <dbReference type="EMBL" id="CAG8585946.1"/>
    </source>
</evidence>
<comment type="caution">
    <text evidence="2">The sequence shown here is derived from an EMBL/GenBank/DDBJ whole genome shotgun (WGS) entry which is preliminary data.</text>
</comment>
<dbReference type="Proteomes" id="UP000789405">
    <property type="component" value="Unassembled WGS sequence"/>
</dbReference>
<gene>
    <name evidence="2" type="ORF">DERYTH_LOCUS6926</name>
</gene>
<dbReference type="InterPro" id="IPR011009">
    <property type="entry name" value="Kinase-like_dom_sf"/>
</dbReference>
<dbReference type="InterPro" id="IPR000719">
    <property type="entry name" value="Prot_kinase_dom"/>
</dbReference>
<reference evidence="2" key="1">
    <citation type="submission" date="2021-06" db="EMBL/GenBank/DDBJ databases">
        <authorList>
            <person name="Kallberg Y."/>
            <person name="Tangrot J."/>
            <person name="Rosling A."/>
        </authorList>
    </citation>
    <scope>NUCLEOTIDE SEQUENCE</scope>
    <source>
        <strain evidence="2">MA453B</strain>
    </source>
</reference>
<dbReference type="Pfam" id="PF07714">
    <property type="entry name" value="PK_Tyr_Ser-Thr"/>
    <property type="match status" value="1"/>
</dbReference>
<dbReference type="EMBL" id="CAJVPY010003243">
    <property type="protein sequence ID" value="CAG8585946.1"/>
    <property type="molecule type" value="Genomic_DNA"/>
</dbReference>
<sequence length="257" mass="29094">MDIDTAMDIDTKPEHAIPVIPYVAPEVLHTKKHTCEADIYSLGVVLYEITTGLNPYHNTLHDILELSNSTPKLISQIISRCWDAEPSRRPSIEELYDQLIQLHFAIEGNEKPTVVFTIPTVQNINLNNGRRAPKTCFILFRNAMLDCVTALNLRIERQDLSKHATNLWHQLKTQDIQLVDEFKRVAHIVAQQCYSEIKTINVNIPVAEIKTINANIPVAVHAHPPIPPSIDDNDNEGLQELLEDVFAEVLPPPFLHD</sequence>
<organism evidence="2 3">
    <name type="scientific">Dentiscutata erythropus</name>
    <dbReference type="NCBI Taxonomy" id="1348616"/>
    <lineage>
        <taxon>Eukaryota</taxon>
        <taxon>Fungi</taxon>
        <taxon>Fungi incertae sedis</taxon>
        <taxon>Mucoromycota</taxon>
        <taxon>Glomeromycotina</taxon>
        <taxon>Glomeromycetes</taxon>
        <taxon>Diversisporales</taxon>
        <taxon>Gigasporaceae</taxon>
        <taxon>Dentiscutata</taxon>
    </lineage>
</organism>
<name>A0A9N9G7B3_9GLOM</name>
<protein>
    <submittedName>
        <fullName evidence="2">28379_t:CDS:1</fullName>
    </submittedName>
</protein>
<keyword evidence="3" id="KW-1185">Reference proteome</keyword>
<evidence type="ECO:0000259" key="1">
    <source>
        <dbReference type="PROSITE" id="PS50011"/>
    </source>
</evidence>
<accession>A0A9N9G7B3</accession>
<dbReference type="GO" id="GO:0004674">
    <property type="term" value="F:protein serine/threonine kinase activity"/>
    <property type="evidence" value="ECO:0007669"/>
    <property type="project" value="TreeGrafter"/>
</dbReference>
<dbReference type="SUPFAM" id="SSF56112">
    <property type="entry name" value="Protein kinase-like (PK-like)"/>
    <property type="match status" value="1"/>
</dbReference>
<feature type="domain" description="Protein kinase" evidence="1">
    <location>
        <begin position="1"/>
        <end position="106"/>
    </location>
</feature>
<dbReference type="PROSITE" id="PS50011">
    <property type="entry name" value="PROTEIN_KINASE_DOM"/>
    <property type="match status" value="1"/>
</dbReference>
<dbReference type="OrthoDB" id="2403434at2759"/>
<proteinExistence type="predicted"/>
<dbReference type="InterPro" id="IPR001245">
    <property type="entry name" value="Ser-Thr/Tyr_kinase_cat_dom"/>
</dbReference>
<dbReference type="AlphaFoldDB" id="A0A9N9G7B3"/>
<dbReference type="InterPro" id="IPR051681">
    <property type="entry name" value="Ser/Thr_Kinases-Pseudokinases"/>
</dbReference>
<dbReference type="Gene3D" id="1.10.510.10">
    <property type="entry name" value="Transferase(Phosphotransferase) domain 1"/>
    <property type="match status" value="1"/>
</dbReference>